<dbReference type="RefSeq" id="WP_014910341.1">
    <property type="nucleotide sequence ID" value="NZ_JBEXQO010000012.1"/>
</dbReference>
<evidence type="ECO:0000313" key="1">
    <source>
        <dbReference type="EMBL" id="MYR35216.1"/>
    </source>
</evidence>
<dbReference type="InterPro" id="IPR011009">
    <property type="entry name" value="Kinase-like_dom_sf"/>
</dbReference>
<reference evidence="1 2" key="1">
    <citation type="journal article" date="2019" name="Nat. Commun.">
        <title>The antimicrobial potential of Streptomyces from insect microbiomes.</title>
        <authorList>
            <person name="Chevrette M.G."/>
            <person name="Carlson C.M."/>
            <person name="Ortega H.E."/>
            <person name="Thomas C."/>
            <person name="Ananiev G.E."/>
            <person name="Barns K.J."/>
            <person name="Book A.J."/>
            <person name="Cagnazzo J."/>
            <person name="Carlos C."/>
            <person name="Flanigan W."/>
            <person name="Grubbs K.J."/>
            <person name="Horn H.A."/>
            <person name="Hoffmann F.M."/>
            <person name="Klassen J.L."/>
            <person name="Knack J.J."/>
            <person name="Lewin G.R."/>
            <person name="McDonald B.R."/>
            <person name="Muller L."/>
            <person name="Melo W.G.P."/>
            <person name="Pinto-Tomas A.A."/>
            <person name="Schmitz A."/>
            <person name="Wendt-Pienkowski E."/>
            <person name="Wildman S."/>
            <person name="Zhao M."/>
            <person name="Zhang F."/>
            <person name="Bugni T.S."/>
            <person name="Andes D.R."/>
            <person name="Pupo M.T."/>
            <person name="Currie C.R."/>
        </authorList>
    </citation>
    <scope>NUCLEOTIDE SEQUENCE [LARGE SCALE GENOMIC DNA]</scope>
    <source>
        <strain evidence="1 2">SID5840</strain>
    </source>
</reference>
<dbReference type="GO" id="GO:0016773">
    <property type="term" value="F:phosphotransferase activity, alcohol group as acceptor"/>
    <property type="evidence" value="ECO:0007669"/>
    <property type="project" value="InterPro"/>
</dbReference>
<accession>A0A7K2IZE0</accession>
<organism evidence="1 2">
    <name type="scientific">Nocardiopsis alba</name>
    <dbReference type="NCBI Taxonomy" id="53437"/>
    <lineage>
        <taxon>Bacteria</taxon>
        <taxon>Bacillati</taxon>
        <taxon>Actinomycetota</taxon>
        <taxon>Actinomycetes</taxon>
        <taxon>Streptosporangiales</taxon>
        <taxon>Nocardiopsidaceae</taxon>
        <taxon>Nocardiopsis</taxon>
    </lineage>
</organism>
<dbReference type="GO" id="GO:0019748">
    <property type="term" value="P:secondary metabolic process"/>
    <property type="evidence" value="ECO:0007669"/>
    <property type="project" value="InterPro"/>
</dbReference>
<gene>
    <name evidence="1" type="ORF">GTW20_23875</name>
</gene>
<dbReference type="AlphaFoldDB" id="A0A7K2IZE0"/>
<dbReference type="InterPro" id="IPR006748">
    <property type="entry name" value="NH2Glyco/OHUrea_AB-resist_kin"/>
</dbReference>
<dbReference type="Pfam" id="PF04655">
    <property type="entry name" value="APH_6_hur"/>
    <property type="match status" value="1"/>
</dbReference>
<dbReference type="Proteomes" id="UP000467124">
    <property type="component" value="Unassembled WGS sequence"/>
</dbReference>
<protein>
    <submittedName>
        <fullName evidence="1">Hydroxyurea phosphotransferase</fullName>
    </submittedName>
</protein>
<dbReference type="EMBL" id="WWHY01000001">
    <property type="protein sequence ID" value="MYR35216.1"/>
    <property type="molecule type" value="Genomic_DNA"/>
</dbReference>
<comment type="caution">
    <text evidence="1">The sequence shown here is derived from an EMBL/GenBank/DDBJ whole genome shotgun (WGS) entry which is preliminary data.</text>
</comment>
<sequence>MDEITPRPVTVPAGLVESLTGFFGADWVRSLPLLAARRIDRWELTVTGAPMHGAIALVLPVRRPDGTDAVLKLQPLDEETAGEPIALRAWDGDGAVRLLDHDPEDGSLLLEALDSGRDLDGLPLESALEEIGALLARLSAHPAPPGLRDLGEVTRDIVVQGRRRLREIEPEGRPTFAAWITLADELADEAGDRLIHWDLHYDNVLSPRPGEEDPRRGAWLAIDPKPLAGDPCFDLLPALRNRWEEAERSGDPVGAVRRRFDVLTAAAGLDRDRARAWTRVRMLQDCLWMDEGRHRIPRRYAAVESALESR</sequence>
<dbReference type="SUPFAM" id="SSF56112">
    <property type="entry name" value="Protein kinase-like (PK-like)"/>
    <property type="match status" value="1"/>
</dbReference>
<name>A0A7K2IZE0_9ACTN</name>
<evidence type="ECO:0000313" key="2">
    <source>
        <dbReference type="Proteomes" id="UP000467124"/>
    </source>
</evidence>
<proteinExistence type="predicted"/>
<dbReference type="OMA" id="RWFRDLE"/>
<keyword evidence="1" id="KW-0808">Transferase</keyword>